<dbReference type="EMBL" id="LR134516">
    <property type="protein sequence ID" value="VEJ21442.1"/>
    <property type="molecule type" value="Genomic_DNA"/>
</dbReference>
<dbReference type="Pfam" id="PF04367">
    <property type="entry name" value="DUF502"/>
    <property type="match status" value="1"/>
</dbReference>
<feature type="transmembrane region" description="Helical" evidence="2">
    <location>
        <begin position="72"/>
        <end position="94"/>
    </location>
</feature>
<accession>A0A3S5A406</accession>
<evidence type="ECO:0000256" key="1">
    <source>
        <dbReference type="SAM" id="MobiDB-lite"/>
    </source>
</evidence>
<proteinExistence type="predicted"/>
<dbReference type="KEGG" id="nani:NCTC12227_01180"/>
<protein>
    <submittedName>
        <fullName evidence="3">Integral membrane protein</fullName>
    </submittedName>
</protein>
<dbReference type="InterPro" id="IPR007462">
    <property type="entry name" value="COV1-like"/>
</dbReference>
<dbReference type="STRING" id="326522.BWD08_08450"/>
<feature type="region of interest" description="Disordered" evidence="1">
    <location>
        <begin position="233"/>
        <end position="255"/>
    </location>
</feature>
<reference evidence="3 4" key="1">
    <citation type="submission" date="2018-12" db="EMBL/GenBank/DDBJ databases">
        <authorList>
            <consortium name="Pathogen Informatics"/>
        </authorList>
    </citation>
    <scope>NUCLEOTIDE SEQUENCE [LARGE SCALE GENOMIC DNA]</scope>
    <source>
        <strain evidence="3 4">NCTC12227</strain>
    </source>
</reference>
<gene>
    <name evidence="3" type="ORF">NCTC12227_01180</name>
</gene>
<name>A0A3S5A406_9NEIS</name>
<organism evidence="3 4">
    <name type="scientific">Neisseria animaloris</name>
    <dbReference type="NCBI Taxonomy" id="326522"/>
    <lineage>
        <taxon>Bacteria</taxon>
        <taxon>Pseudomonadati</taxon>
        <taxon>Pseudomonadota</taxon>
        <taxon>Betaproteobacteria</taxon>
        <taxon>Neisseriales</taxon>
        <taxon>Neisseriaceae</taxon>
        <taxon>Neisseria</taxon>
    </lineage>
</organism>
<evidence type="ECO:0000256" key="2">
    <source>
        <dbReference type="SAM" id="Phobius"/>
    </source>
</evidence>
<dbReference type="AlphaFoldDB" id="A0A3S5A406"/>
<dbReference type="PANTHER" id="PTHR31876:SF26">
    <property type="entry name" value="PROTEIN LIKE COV 2"/>
    <property type="match status" value="1"/>
</dbReference>
<keyword evidence="2" id="KW-0812">Transmembrane</keyword>
<evidence type="ECO:0000313" key="3">
    <source>
        <dbReference type="EMBL" id="VEJ21442.1"/>
    </source>
</evidence>
<sequence>MPRLGSNFKIDTMAKYTADSSSFTKALKKYLITGVLVWLPIAVTVWVITYIVSASDQLINLLPLHWQPKYFLGFNIPGLGFIVAVLVLFVTGLLGANVLGKRMIAAWDNLLGRIPVVKSIYSSVKKVSESLLSDSRQSFKTPVLVPFPQPDIWTLAFVSGSIPVPALQSLPQGEEYISVYVPTTPNPTGGYYIMVKRSDVRELDMSVDEALKYVISLGMVLPDSAEASALLTAMPSENNETVSDGLQSTSKSENK</sequence>
<dbReference type="PANTHER" id="PTHR31876">
    <property type="entry name" value="COV-LIKE PROTEIN 1"/>
    <property type="match status" value="1"/>
</dbReference>
<evidence type="ECO:0000313" key="4">
    <source>
        <dbReference type="Proteomes" id="UP000268229"/>
    </source>
</evidence>
<keyword evidence="4" id="KW-1185">Reference proteome</keyword>
<feature type="transmembrane region" description="Helical" evidence="2">
    <location>
        <begin position="30"/>
        <end position="52"/>
    </location>
</feature>
<feature type="compositionally biased region" description="Polar residues" evidence="1">
    <location>
        <begin position="235"/>
        <end position="255"/>
    </location>
</feature>
<keyword evidence="2" id="KW-1133">Transmembrane helix</keyword>
<keyword evidence="2" id="KW-0472">Membrane</keyword>
<dbReference type="Proteomes" id="UP000268229">
    <property type="component" value="Chromosome"/>
</dbReference>